<dbReference type="SUPFAM" id="SSF56784">
    <property type="entry name" value="HAD-like"/>
    <property type="match status" value="1"/>
</dbReference>
<dbReference type="Gene3D" id="1.10.150.240">
    <property type="entry name" value="Putative phosphatase, domain 2"/>
    <property type="match status" value="1"/>
</dbReference>
<name>A0A2V2YY72_9BACL</name>
<dbReference type="RefSeq" id="WP_174812709.1">
    <property type="nucleotide sequence ID" value="NZ_CP054612.1"/>
</dbReference>
<dbReference type="Gene3D" id="3.40.50.1000">
    <property type="entry name" value="HAD superfamily/HAD-like"/>
    <property type="match status" value="1"/>
</dbReference>
<dbReference type="PANTHER" id="PTHR46470">
    <property type="entry name" value="N-ACYLNEURAMINATE-9-PHOSPHATASE"/>
    <property type="match status" value="1"/>
</dbReference>
<gene>
    <name evidence="5" type="ORF">DFQ01_103487</name>
</gene>
<keyword evidence="3 5" id="KW-0378">Hydrolase</keyword>
<evidence type="ECO:0000256" key="1">
    <source>
        <dbReference type="ARBA" id="ARBA00001946"/>
    </source>
</evidence>
<dbReference type="Proteomes" id="UP000246635">
    <property type="component" value="Unassembled WGS sequence"/>
</dbReference>
<dbReference type="PRINTS" id="PR00413">
    <property type="entry name" value="HADHALOGNASE"/>
</dbReference>
<evidence type="ECO:0000256" key="4">
    <source>
        <dbReference type="ARBA" id="ARBA00022842"/>
    </source>
</evidence>
<keyword evidence="2" id="KW-0479">Metal-binding</keyword>
<dbReference type="SFLD" id="SFLDS00003">
    <property type="entry name" value="Haloacid_Dehalogenase"/>
    <property type="match status" value="1"/>
</dbReference>
<dbReference type="InterPro" id="IPR023214">
    <property type="entry name" value="HAD_sf"/>
</dbReference>
<protein>
    <submittedName>
        <fullName evidence="5">Putative hydrolase of the HAD superfamily</fullName>
    </submittedName>
</protein>
<dbReference type="InterPro" id="IPR006439">
    <property type="entry name" value="HAD-SF_hydro_IA"/>
</dbReference>
<dbReference type="InterPro" id="IPR051400">
    <property type="entry name" value="HAD-like_hydrolase"/>
</dbReference>
<dbReference type="PANTHER" id="PTHR46470:SF2">
    <property type="entry name" value="GLYCERALDEHYDE 3-PHOSPHATE PHOSPHATASE"/>
    <property type="match status" value="1"/>
</dbReference>
<comment type="cofactor">
    <cofactor evidence="1">
        <name>Mg(2+)</name>
        <dbReference type="ChEBI" id="CHEBI:18420"/>
    </cofactor>
</comment>
<organism evidence="5 6">
    <name type="scientific">Paenibacillus cellulosilyticus</name>
    <dbReference type="NCBI Taxonomy" id="375489"/>
    <lineage>
        <taxon>Bacteria</taxon>
        <taxon>Bacillati</taxon>
        <taxon>Bacillota</taxon>
        <taxon>Bacilli</taxon>
        <taxon>Bacillales</taxon>
        <taxon>Paenibacillaceae</taxon>
        <taxon>Paenibacillus</taxon>
    </lineage>
</organism>
<keyword evidence="6" id="KW-1185">Reference proteome</keyword>
<dbReference type="AlphaFoldDB" id="A0A2V2YY72"/>
<dbReference type="GO" id="GO:0016791">
    <property type="term" value="F:phosphatase activity"/>
    <property type="evidence" value="ECO:0007669"/>
    <property type="project" value="TreeGrafter"/>
</dbReference>
<dbReference type="GO" id="GO:0044281">
    <property type="term" value="P:small molecule metabolic process"/>
    <property type="evidence" value="ECO:0007669"/>
    <property type="project" value="UniProtKB-ARBA"/>
</dbReference>
<dbReference type="NCBIfam" id="TIGR01549">
    <property type="entry name" value="HAD-SF-IA-v1"/>
    <property type="match status" value="1"/>
</dbReference>
<comment type="caution">
    <text evidence="5">The sequence shown here is derived from an EMBL/GenBank/DDBJ whole genome shotgun (WGS) entry which is preliminary data.</text>
</comment>
<reference evidence="5 6" key="1">
    <citation type="submission" date="2018-05" db="EMBL/GenBank/DDBJ databases">
        <title>Genomic Encyclopedia of Type Strains, Phase III (KMG-III): the genomes of soil and plant-associated and newly described type strains.</title>
        <authorList>
            <person name="Whitman W."/>
        </authorList>
    </citation>
    <scope>NUCLEOTIDE SEQUENCE [LARGE SCALE GENOMIC DNA]</scope>
    <source>
        <strain evidence="5 6">CECT 5696</strain>
    </source>
</reference>
<evidence type="ECO:0000256" key="2">
    <source>
        <dbReference type="ARBA" id="ARBA00022723"/>
    </source>
</evidence>
<evidence type="ECO:0000313" key="6">
    <source>
        <dbReference type="Proteomes" id="UP000246635"/>
    </source>
</evidence>
<dbReference type="Pfam" id="PF00702">
    <property type="entry name" value="Hydrolase"/>
    <property type="match status" value="1"/>
</dbReference>
<evidence type="ECO:0000256" key="3">
    <source>
        <dbReference type="ARBA" id="ARBA00022801"/>
    </source>
</evidence>
<dbReference type="InterPro" id="IPR036412">
    <property type="entry name" value="HAD-like_sf"/>
</dbReference>
<dbReference type="EMBL" id="QGTQ01000003">
    <property type="protein sequence ID" value="PWW06583.1"/>
    <property type="molecule type" value="Genomic_DNA"/>
</dbReference>
<accession>A0A2V2YY72</accession>
<dbReference type="InterPro" id="IPR023198">
    <property type="entry name" value="PGP-like_dom2"/>
</dbReference>
<keyword evidence="4" id="KW-0460">Magnesium</keyword>
<dbReference type="SFLD" id="SFLDG01129">
    <property type="entry name" value="C1.5:_HAD__Beta-PGM__Phosphata"/>
    <property type="match status" value="1"/>
</dbReference>
<evidence type="ECO:0000313" key="5">
    <source>
        <dbReference type="EMBL" id="PWW06583.1"/>
    </source>
</evidence>
<proteinExistence type="predicted"/>
<dbReference type="GO" id="GO:0046872">
    <property type="term" value="F:metal ion binding"/>
    <property type="evidence" value="ECO:0007669"/>
    <property type="project" value="UniProtKB-KW"/>
</dbReference>
<sequence length="241" mass="27964">MQEIRHFFFDMDDTLYDQMEPFRMSLIREGMWTDKEWAEFDRLFKKVRHHSDELWDDYVAGKMSLEETRRLRLILAFAEYDIKVSDELADRLQLAYEAEQRVIQPSEGIVPLLEAIRAKGHDIGIITNGPVVHQTRKIEALGVERFANKGWVFVSDALGMAKPDPNLFAEVNRRTGTKPENCIYIGDNWRNDVVGSCESGWSCVWLNNRGRQPESHHRPTHEVSTIEDMARKLLGVEVTSK</sequence>